<dbReference type="Proteomes" id="UP000886520">
    <property type="component" value="Chromosome 21"/>
</dbReference>
<gene>
    <name evidence="1" type="ORF">GOP47_0021734</name>
</gene>
<evidence type="ECO:0000313" key="1">
    <source>
        <dbReference type="EMBL" id="KAI5063187.1"/>
    </source>
</evidence>
<accession>A0A9D4Z781</accession>
<reference evidence="1" key="1">
    <citation type="submission" date="2021-01" db="EMBL/GenBank/DDBJ databases">
        <title>Adiantum capillus-veneris genome.</title>
        <authorList>
            <person name="Fang Y."/>
            <person name="Liao Q."/>
        </authorList>
    </citation>
    <scope>NUCLEOTIDE SEQUENCE</scope>
    <source>
        <strain evidence="1">H3</strain>
        <tissue evidence="1">Leaf</tissue>
    </source>
</reference>
<dbReference type="InterPro" id="IPR046345">
    <property type="entry name" value="TraB_PrgY-like"/>
</dbReference>
<protein>
    <recommendedName>
        <fullName evidence="3">TraB family protein</fullName>
    </recommendedName>
</protein>
<name>A0A9D4Z781_ADICA</name>
<organism evidence="1 2">
    <name type="scientific">Adiantum capillus-veneris</name>
    <name type="common">Maidenhair fern</name>
    <dbReference type="NCBI Taxonomy" id="13818"/>
    <lineage>
        <taxon>Eukaryota</taxon>
        <taxon>Viridiplantae</taxon>
        <taxon>Streptophyta</taxon>
        <taxon>Embryophyta</taxon>
        <taxon>Tracheophyta</taxon>
        <taxon>Polypodiopsida</taxon>
        <taxon>Polypodiidae</taxon>
        <taxon>Polypodiales</taxon>
        <taxon>Pteridineae</taxon>
        <taxon>Pteridaceae</taxon>
        <taxon>Vittarioideae</taxon>
        <taxon>Adiantum</taxon>
    </lineage>
</organism>
<dbReference type="PANTHER" id="PTHR21530">
    <property type="entry name" value="PHEROMONE SHUTDOWN PROTEIN"/>
    <property type="match status" value="1"/>
</dbReference>
<dbReference type="AlphaFoldDB" id="A0A9D4Z781"/>
<dbReference type="CDD" id="cd14726">
    <property type="entry name" value="TraB_PrgY-like"/>
    <property type="match status" value="1"/>
</dbReference>
<dbReference type="EMBL" id="JABFUD020000021">
    <property type="protein sequence ID" value="KAI5063187.1"/>
    <property type="molecule type" value="Genomic_DNA"/>
</dbReference>
<keyword evidence="2" id="KW-1185">Reference proteome</keyword>
<dbReference type="PANTHER" id="PTHR21530:SF7">
    <property type="entry name" value="TRAB DOMAIN-CONTAINING PROTEIN"/>
    <property type="match status" value="1"/>
</dbReference>
<evidence type="ECO:0000313" key="2">
    <source>
        <dbReference type="Proteomes" id="UP000886520"/>
    </source>
</evidence>
<proteinExistence type="predicted"/>
<dbReference type="OrthoDB" id="48306at2759"/>
<dbReference type="InterPro" id="IPR002816">
    <property type="entry name" value="TraB/PrgY/GumN_fam"/>
</dbReference>
<comment type="caution">
    <text evidence="1">The sequence shown here is derived from an EMBL/GenBank/DDBJ whole genome shotgun (WGS) entry which is preliminary data.</text>
</comment>
<evidence type="ECO:0008006" key="3">
    <source>
        <dbReference type="Google" id="ProtNLM"/>
    </source>
</evidence>
<dbReference type="Pfam" id="PF01963">
    <property type="entry name" value="TraB_PrgY_gumN"/>
    <property type="match status" value="1"/>
</dbReference>
<sequence>MGHTHSKSFKWETEEISEQFSFWDHGVLYVSTSEQPVTYLMNSATKAKIYLVGVNHISARSAEHVRHVIRHHRPNVVAVELCKERAVSLLLARKMKERSRRNFMSMKGSIKENLLKYSLEYFYSYIGNETDGPLPGEELRVALEEGHAIGARFLFMDEDFKVTIRKMSKEFSLWEFLMFFLRNRKTHNQTYPNLHGAFLRIDQDNISKFRDQTDCLLEPQVIEEAIAMGDAYFPGLTRALLHERNEHMVKGLRNMEGNVVAVVGAGHVPGMRRLWQEAEAQGEEINASFS</sequence>